<reference evidence="1" key="1">
    <citation type="journal article" date="2021" name="Proc. Natl. Acad. Sci. U.S.A.">
        <title>A Catalog of Tens of Thousands of Viruses from Human Metagenomes Reveals Hidden Associations with Chronic Diseases.</title>
        <authorList>
            <person name="Tisza M.J."/>
            <person name="Buck C.B."/>
        </authorList>
    </citation>
    <scope>NUCLEOTIDE SEQUENCE</scope>
    <source>
        <strain evidence="1">CtKkB1</strain>
    </source>
</reference>
<dbReference type="GO" id="GO:0003677">
    <property type="term" value="F:DNA binding"/>
    <property type="evidence" value="ECO:0007669"/>
    <property type="project" value="InterPro"/>
</dbReference>
<protein>
    <submittedName>
        <fullName evidence="1">LAC REPRESSOR HP62/DNA COMPLEX REGULATION, LAC OPERON, LAC</fullName>
    </submittedName>
</protein>
<organism evidence="1">
    <name type="scientific">Myoviridae sp. ctKkB1</name>
    <dbReference type="NCBI Taxonomy" id="2825081"/>
    <lineage>
        <taxon>Viruses</taxon>
        <taxon>Duplodnaviria</taxon>
        <taxon>Heunggongvirae</taxon>
        <taxon>Uroviricota</taxon>
        <taxon>Caudoviricetes</taxon>
    </lineage>
</organism>
<sequence length="72" mass="8177">MHINKIKAKEVAEEMGVTSVYLSMIMNGKKKVRDENRMKSRVFEAIEAIEKKRQETNHGTDTTGIVARRDGA</sequence>
<accession>A0A8S5V4H9</accession>
<dbReference type="InterPro" id="IPR010982">
    <property type="entry name" value="Lambda_DNA-bd_dom_sf"/>
</dbReference>
<proteinExistence type="predicted"/>
<evidence type="ECO:0000313" key="1">
    <source>
        <dbReference type="EMBL" id="DAG01596.1"/>
    </source>
</evidence>
<name>A0A8S5V4H9_9CAUD</name>
<dbReference type="EMBL" id="BK016195">
    <property type="protein sequence ID" value="DAG01596.1"/>
    <property type="molecule type" value="Genomic_DNA"/>
</dbReference>
<dbReference type="Gene3D" id="1.10.260.40">
    <property type="entry name" value="lambda repressor-like DNA-binding domains"/>
    <property type="match status" value="1"/>
</dbReference>